<protein>
    <submittedName>
        <fullName evidence="2">Uncharacterized protein</fullName>
    </submittedName>
</protein>
<sequence>MSQLSFFGAELGPPAVADLSGLLAAHGTVVVRDLRARVSVTVEDLWRADAIAHLMTEAGLDPEFADTDDGRTTVSTQFVAETMPLASQWMHGITKTVPYEWVPSSRAQRAWFLASGRKELDGERYVLGLDPQTPDTHAPLAEAFLRAGIAPTLIGTRGPSPGLRVSGRRRLTRLVENIGAPPDDPRAREVWPYPGPMEHHTR</sequence>
<dbReference type="Proteomes" id="UP000249091">
    <property type="component" value="Chromosome 1"/>
</dbReference>
<dbReference type="STRING" id="1219011.GCA_001895045_04023"/>
<feature type="region of interest" description="Disordered" evidence="1">
    <location>
        <begin position="179"/>
        <end position="202"/>
    </location>
</feature>
<keyword evidence="3" id="KW-1185">Reference proteome</keyword>
<reference evidence="2 3" key="1">
    <citation type="submission" date="2018-06" db="EMBL/GenBank/DDBJ databases">
        <authorList>
            <consortium name="Pathogen Informatics"/>
            <person name="Doyle S."/>
        </authorList>
    </citation>
    <scope>NUCLEOTIDE SEQUENCE [LARGE SCALE GENOMIC DNA]</scope>
    <source>
        <strain evidence="2 3">NCTC10994</strain>
    </source>
</reference>
<gene>
    <name evidence="2" type="ORF">NCTC10994_02245</name>
</gene>
<name>A0A2X4UDK8_9NOCA</name>
<evidence type="ECO:0000256" key="1">
    <source>
        <dbReference type="SAM" id="MobiDB-lite"/>
    </source>
</evidence>
<dbReference type="KEGG" id="rcr:NCTC10994_02245"/>
<proteinExistence type="predicted"/>
<dbReference type="EMBL" id="LS483468">
    <property type="protein sequence ID" value="SQI32532.1"/>
    <property type="molecule type" value="Genomic_DNA"/>
</dbReference>
<dbReference type="RefSeq" id="WP_072704773.1">
    <property type="nucleotide sequence ID" value="NZ_JAFBBL010000001.1"/>
</dbReference>
<accession>A0A2X4UDK8</accession>
<evidence type="ECO:0000313" key="3">
    <source>
        <dbReference type="Proteomes" id="UP000249091"/>
    </source>
</evidence>
<evidence type="ECO:0000313" key="2">
    <source>
        <dbReference type="EMBL" id="SQI32532.1"/>
    </source>
</evidence>
<organism evidence="2 3">
    <name type="scientific">Rhodococcus coprophilus</name>
    <dbReference type="NCBI Taxonomy" id="38310"/>
    <lineage>
        <taxon>Bacteria</taxon>
        <taxon>Bacillati</taxon>
        <taxon>Actinomycetota</taxon>
        <taxon>Actinomycetes</taxon>
        <taxon>Mycobacteriales</taxon>
        <taxon>Nocardiaceae</taxon>
        <taxon>Rhodococcus</taxon>
    </lineage>
</organism>
<dbReference type="AlphaFoldDB" id="A0A2X4UDK8"/>